<dbReference type="AlphaFoldDB" id="A0A8J8SXB1"/>
<keyword evidence="1" id="KW-0472">Membrane</keyword>
<feature type="transmembrane region" description="Helical" evidence="1">
    <location>
        <begin position="59"/>
        <end position="79"/>
    </location>
</feature>
<reference evidence="2" key="1">
    <citation type="submission" date="2019-06" db="EMBL/GenBank/DDBJ databases">
        <authorList>
            <person name="Zheng W."/>
        </authorList>
    </citation>
    <scope>NUCLEOTIDE SEQUENCE</scope>
    <source>
        <strain evidence="2">QDHG01</strain>
    </source>
</reference>
<comment type="caution">
    <text evidence="2">The sequence shown here is derived from an EMBL/GenBank/DDBJ whole genome shotgun (WGS) entry which is preliminary data.</text>
</comment>
<name>A0A8J8SXB1_HALGN</name>
<keyword evidence="3" id="KW-1185">Reference proteome</keyword>
<evidence type="ECO:0000313" key="2">
    <source>
        <dbReference type="EMBL" id="TNV74239.1"/>
    </source>
</evidence>
<gene>
    <name evidence="2" type="ORF">FGO68_gene9410</name>
</gene>
<proteinExistence type="predicted"/>
<dbReference type="EMBL" id="RRYP01017248">
    <property type="protein sequence ID" value="TNV74239.1"/>
    <property type="molecule type" value="Genomic_DNA"/>
</dbReference>
<evidence type="ECO:0000313" key="3">
    <source>
        <dbReference type="Proteomes" id="UP000785679"/>
    </source>
</evidence>
<accession>A0A8J8SXB1</accession>
<dbReference type="Proteomes" id="UP000785679">
    <property type="component" value="Unassembled WGS sequence"/>
</dbReference>
<organism evidence="2 3">
    <name type="scientific">Halteria grandinella</name>
    <dbReference type="NCBI Taxonomy" id="5974"/>
    <lineage>
        <taxon>Eukaryota</taxon>
        <taxon>Sar</taxon>
        <taxon>Alveolata</taxon>
        <taxon>Ciliophora</taxon>
        <taxon>Intramacronucleata</taxon>
        <taxon>Spirotrichea</taxon>
        <taxon>Stichotrichia</taxon>
        <taxon>Sporadotrichida</taxon>
        <taxon>Halteriidae</taxon>
        <taxon>Halteria</taxon>
    </lineage>
</organism>
<keyword evidence="1" id="KW-0812">Transmembrane</keyword>
<protein>
    <submittedName>
        <fullName evidence="2">Uncharacterized protein</fullName>
    </submittedName>
</protein>
<keyword evidence="1" id="KW-1133">Transmembrane helix</keyword>
<evidence type="ECO:0000256" key="1">
    <source>
        <dbReference type="SAM" id="Phobius"/>
    </source>
</evidence>
<sequence length="116" mass="13520">MHLLLLPLLTRHELTHHPTVLATVLLRYSKPPPDFLPLQLLYRTEIVLHEWIHMGNTLLLLYVLVSNVFTLFLALFLLFELEFAAHLLHGVTDYTVLDQAVFVVFAHQKEQYYAIS</sequence>